<dbReference type="EMBL" id="JADKMA010000120">
    <property type="protein sequence ID" value="MBO8194283.1"/>
    <property type="molecule type" value="Genomic_DNA"/>
</dbReference>
<evidence type="ECO:0000313" key="3">
    <source>
        <dbReference type="Proteomes" id="UP001519064"/>
    </source>
</evidence>
<feature type="compositionally biased region" description="Pro residues" evidence="1">
    <location>
        <begin position="71"/>
        <end position="87"/>
    </location>
</feature>
<feature type="non-terminal residue" evidence="2">
    <location>
        <position position="87"/>
    </location>
</feature>
<dbReference type="Proteomes" id="UP001519064">
    <property type="component" value="Unassembled WGS sequence"/>
</dbReference>
<sequence length="87" mass="8679">MALGTACGAYLMFVAVVLAGIWQPAAGQQQPPHTGGAVPTGPAEDQQSPPHGGTDLSGPERDTTARRGPGSRPPSRIPAPPGSSDPA</sequence>
<evidence type="ECO:0000256" key="1">
    <source>
        <dbReference type="SAM" id="MobiDB-lite"/>
    </source>
</evidence>
<evidence type="ECO:0000313" key="2">
    <source>
        <dbReference type="EMBL" id="MBO8194283.1"/>
    </source>
</evidence>
<reference evidence="2 3" key="1">
    <citation type="submission" date="2020-11" db="EMBL/GenBank/DDBJ databases">
        <title>Streptomyces spirodelae sp. nov., isolated from duckweed.</title>
        <authorList>
            <person name="Saimee Y."/>
            <person name="Duangmal K."/>
        </authorList>
    </citation>
    <scope>NUCLEOTIDE SEQUENCE [LARGE SCALE GENOMIC DNA]</scope>
    <source>
        <strain evidence="2 3">S16-07</strain>
    </source>
</reference>
<comment type="caution">
    <text evidence="2">The sequence shown here is derived from an EMBL/GenBank/DDBJ whole genome shotgun (WGS) entry which is preliminary data.</text>
</comment>
<gene>
    <name evidence="2" type="ORF">ITI46_21850</name>
</gene>
<proteinExistence type="predicted"/>
<feature type="region of interest" description="Disordered" evidence="1">
    <location>
        <begin position="26"/>
        <end position="87"/>
    </location>
</feature>
<protein>
    <recommendedName>
        <fullName evidence="4">Serine/threonine protein kinase</fullName>
    </recommendedName>
</protein>
<keyword evidence="3" id="KW-1185">Reference proteome</keyword>
<accession>A0ABS3XFW1</accession>
<evidence type="ECO:0008006" key="4">
    <source>
        <dbReference type="Google" id="ProtNLM"/>
    </source>
</evidence>
<name>A0ABS3XFW1_9ACTN</name>
<organism evidence="2 3">
    <name type="scientific">Streptomyces oryzae</name>
    <dbReference type="NCBI Taxonomy" id="1434886"/>
    <lineage>
        <taxon>Bacteria</taxon>
        <taxon>Bacillati</taxon>
        <taxon>Actinomycetota</taxon>
        <taxon>Actinomycetes</taxon>
        <taxon>Kitasatosporales</taxon>
        <taxon>Streptomycetaceae</taxon>
        <taxon>Streptomyces</taxon>
    </lineage>
</organism>